<organism evidence="1 2">
    <name type="scientific">Solanum pennellii</name>
    <name type="common">Tomato</name>
    <name type="synonym">Lycopersicon pennellii</name>
    <dbReference type="NCBI Taxonomy" id="28526"/>
    <lineage>
        <taxon>Eukaryota</taxon>
        <taxon>Viridiplantae</taxon>
        <taxon>Streptophyta</taxon>
        <taxon>Embryophyta</taxon>
        <taxon>Tracheophyta</taxon>
        <taxon>Spermatophyta</taxon>
        <taxon>Magnoliopsida</taxon>
        <taxon>eudicotyledons</taxon>
        <taxon>Gunneridae</taxon>
        <taxon>Pentapetalae</taxon>
        <taxon>asterids</taxon>
        <taxon>lamiids</taxon>
        <taxon>Solanales</taxon>
        <taxon>Solanaceae</taxon>
        <taxon>Solanoideae</taxon>
        <taxon>Solaneae</taxon>
        <taxon>Solanum</taxon>
        <taxon>Solanum subgen. Lycopersicon</taxon>
    </lineage>
</organism>
<evidence type="ECO:0000313" key="1">
    <source>
        <dbReference type="Proteomes" id="UP000694930"/>
    </source>
</evidence>
<proteinExistence type="predicted"/>
<dbReference type="PANTHER" id="PTHR33325:SF11">
    <property type="entry name" value="COLD SHOCK DOMAIN-CONTAINING PROTEIN 4-LIKE"/>
    <property type="match status" value="1"/>
</dbReference>
<gene>
    <name evidence="2" type="primary">LOC107010081</name>
</gene>
<dbReference type="RefSeq" id="XP_015064831.1">
    <property type="nucleotide sequence ID" value="XM_015209345.1"/>
</dbReference>
<dbReference type="GeneID" id="107010081"/>
<sequence>MSNLSKLEFLALDISGKSYLSWVLDAEIHLIAMGLANTIQENNQASNQNRAKAMIFLRHHLDEGLKMEYLTVKDPLVLWNNLKDRYDHLKLVVFPQARYDWIYLRLQDFKSISEYNSSMFKIISQLKSCGENITDHDMLEKTFSTFPASSMLLQQQYREMGFKKYFELISHLLVAEQHNDLLMKNHESRPTGSMPFPEVNTAIFHQSRRERGRGRGRGRG</sequence>
<reference evidence="1" key="1">
    <citation type="journal article" date="2014" name="Nat. Genet.">
        <title>The genome of the stress-tolerant wild tomato species Solanum pennellii.</title>
        <authorList>
            <person name="Bolger A."/>
            <person name="Scossa F."/>
            <person name="Bolger M.E."/>
            <person name="Lanz C."/>
            <person name="Maumus F."/>
            <person name="Tohge T."/>
            <person name="Quesneville H."/>
            <person name="Alseekh S."/>
            <person name="Sorensen I."/>
            <person name="Lichtenstein G."/>
            <person name="Fich E.A."/>
            <person name="Conte M."/>
            <person name="Keller H."/>
            <person name="Schneeberger K."/>
            <person name="Schwacke R."/>
            <person name="Ofner I."/>
            <person name="Vrebalov J."/>
            <person name="Xu Y."/>
            <person name="Osorio S."/>
            <person name="Aflitos S.A."/>
            <person name="Schijlen E."/>
            <person name="Jimenez-Gomez J.M."/>
            <person name="Ryngajllo M."/>
            <person name="Kimura S."/>
            <person name="Kumar R."/>
            <person name="Koenig D."/>
            <person name="Headland L.R."/>
            <person name="Maloof J.N."/>
            <person name="Sinha N."/>
            <person name="van Ham R.C."/>
            <person name="Lankhorst R.K."/>
            <person name="Mao L."/>
            <person name="Vogel A."/>
            <person name="Arsova B."/>
            <person name="Panstruga R."/>
            <person name="Fei Z."/>
            <person name="Rose J.K."/>
            <person name="Zamir D."/>
            <person name="Carrari F."/>
            <person name="Giovannoni J.J."/>
            <person name="Weigel D."/>
            <person name="Usadel B."/>
            <person name="Fernie A.R."/>
        </authorList>
    </citation>
    <scope>NUCLEOTIDE SEQUENCE [LARGE SCALE GENOMIC DNA]</scope>
    <source>
        <strain evidence="1">cv. LA0716</strain>
    </source>
</reference>
<evidence type="ECO:0000313" key="2">
    <source>
        <dbReference type="RefSeq" id="XP_015064831.1"/>
    </source>
</evidence>
<dbReference type="PANTHER" id="PTHR33325">
    <property type="entry name" value="ZINC FINGER, CCHC-TYPE-RELATED"/>
    <property type="match status" value="1"/>
</dbReference>
<keyword evidence="1" id="KW-1185">Reference proteome</keyword>
<accession>A0ABM1G1X9</accession>
<dbReference type="Proteomes" id="UP000694930">
    <property type="component" value="Chromosome 2"/>
</dbReference>
<reference evidence="2" key="2">
    <citation type="submission" date="2025-08" db="UniProtKB">
        <authorList>
            <consortium name="RefSeq"/>
        </authorList>
    </citation>
    <scope>IDENTIFICATION</scope>
</reference>
<name>A0ABM1G1X9_SOLPN</name>
<protein>
    <submittedName>
        <fullName evidence="2">Uncharacterized protein LOC107010081</fullName>
    </submittedName>
</protein>